<proteinExistence type="predicted"/>
<organism evidence="1 2">
    <name type="scientific">Paraburkholderia terricola</name>
    <dbReference type="NCBI Taxonomy" id="169427"/>
    <lineage>
        <taxon>Bacteria</taxon>
        <taxon>Pseudomonadati</taxon>
        <taxon>Pseudomonadota</taxon>
        <taxon>Betaproteobacteria</taxon>
        <taxon>Burkholderiales</taxon>
        <taxon>Burkholderiaceae</taxon>
        <taxon>Paraburkholderia</taxon>
    </lineage>
</organism>
<accession>A0A1M6XPU8</accession>
<protein>
    <submittedName>
        <fullName evidence="1">Uncharacterized protein</fullName>
    </submittedName>
</protein>
<dbReference type="EMBL" id="FRAB01000058">
    <property type="protein sequence ID" value="SHL07933.1"/>
    <property type="molecule type" value="Genomic_DNA"/>
</dbReference>
<sequence length="102" mass="11499">MARVNGLIIQSDHQLQIREPFLKVVDGWQDNNSSKRHRQLNGKPTSRSVLSASQHLFRLPDLGQDPFAMPVVLRSFQSKAKAPGCPLHQTNPQVCFQLPDDN</sequence>
<evidence type="ECO:0000313" key="2">
    <source>
        <dbReference type="Proteomes" id="UP000184395"/>
    </source>
</evidence>
<dbReference type="Proteomes" id="UP000184395">
    <property type="component" value="Unassembled WGS sequence"/>
</dbReference>
<name>A0A1M6XPU8_9BURK</name>
<dbReference type="AlphaFoldDB" id="A0A1M6XPU8"/>
<reference evidence="1 2" key="1">
    <citation type="submission" date="2016-11" db="EMBL/GenBank/DDBJ databases">
        <authorList>
            <person name="Jaros S."/>
            <person name="Januszkiewicz K."/>
            <person name="Wedrychowicz H."/>
        </authorList>
    </citation>
    <scope>NUCLEOTIDE SEQUENCE [LARGE SCALE GENOMIC DNA]</scope>
    <source>
        <strain evidence="1 2">LMG 20594</strain>
    </source>
</reference>
<evidence type="ECO:0000313" key="1">
    <source>
        <dbReference type="EMBL" id="SHL07933.1"/>
    </source>
</evidence>
<gene>
    <name evidence="1" type="ORF">SAMN05192548_105815</name>
</gene>